<dbReference type="EMBL" id="CP061038">
    <property type="protein sequence ID" value="QNQ10861.1"/>
    <property type="molecule type" value="Genomic_DNA"/>
</dbReference>
<dbReference type="Gene3D" id="1.10.1740.10">
    <property type="match status" value="1"/>
</dbReference>
<dbReference type="GO" id="GO:0006352">
    <property type="term" value="P:DNA-templated transcription initiation"/>
    <property type="evidence" value="ECO:0007669"/>
    <property type="project" value="InterPro"/>
</dbReference>
<reference evidence="7 8" key="1">
    <citation type="submission" date="2020-09" db="EMBL/GenBank/DDBJ databases">
        <title>Sphingomonas sp., a new species isolated from pork steak.</title>
        <authorList>
            <person name="Heidler von Heilborn D."/>
        </authorList>
    </citation>
    <scope>NUCLEOTIDE SEQUENCE [LARGE SCALE GENOMIC DNA]</scope>
    <source>
        <strain evidence="8">S8-3T</strain>
    </source>
</reference>
<dbReference type="InterPro" id="IPR013325">
    <property type="entry name" value="RNA_pol_sigma_r2"/>
</dbReference>
<protein>
    <submittedName>
        <fullName evidence="7">Sigma-70 family RNA polymerase sigma factor</fullName>
    </submittedName>
</protein>
<dbReference type="GO" id="GO:0003677">
    <property type="term" value="F:DNA binding"/>
    <property type="evidence" value="ECO:0007669"/>
    <property type="project" value="InterPro"/>
</dbReference>
<keyword evidence="2" id="KW-0805">Transcription regulation</keyword>
<dbReference type="Pfam" id="PF08281">
    <property type="entry name" value="Sigma70_r4_2"/>
    <property type="match status" value="1"/>
</dbReference>
<keyword evidence="8" id="KW-1185">Reference proteome</keyword>
<evidence type="ECO:0000259" key="5">
    <source>
        <dbReference type="Pfam" id="PF04542"/>
    </source>
</evidence>
<dbReference type="InterPro" id="IPR036388">
    <property type="entry name" value="WH-like_DNA-bd_sf"/>
</dbReference>
<dbReference type="InterPro" id="IPR039425">
    <property type="entry name" value="RNA_pol_sigma-70-like"/>
</dbReference>
<dbReference type="AlphaFoldDB" id="A0A7H0LMF8"/>
<proteinExistence type="inferred from homology"/>
<dbReference type="SUPFAM" id="SSF88659">
    <property type="entry name" value="Sigma3 and sigma4 domains of RNA polymerase sigma factors"/>
    <property type="match status" value="1"/>
</dbReference>
<dbReference type="Proteomes" id="UP000516148">
    <property type="component" value="Chromosome"/>
</dbReference>
<keyword evidence="3" id="KW-0731">Sigma factor</keyword>
<dbReference type="InterPro" id="IPR007627">
    <property type="entry name" value="RNA_pol_sigma70_r2"/>
</dbReference>
<sequence length="198" mass="22636">MREDRVDEERLASDGLVGTFMDSRPALRRYLMLRGAAADEADDILQEVYLKLSADGIGPVAEPRAYLYRMATNHFLGFRRTAGRRTRREEDWVEAHSGDEREIDEQPSAEAHLIAREHLAILQRVLDGLPDRTRVIFRRFRIDGEPQRQIADDIGISVSAIEKHLTRAYEAITAAKLRLDGDRSDPRHLRGERGRHGV</sequence>
<evidence type="ECO:0000259" key="6">
    <source>
        <dbReference type="Pfam" id="PF08281"/>
    </source>
</evidence>
<dbReference type="PANTHER" id="PTHR43133:SF63">
    <property type="entry name" value="RNA POLYMERASE SIGMA FACTOR FECI-RELATED"/>
    <property type="match status" value="1"/>
</dbReference>
<feature type="domain" description="RNA polymerase sigma-70 region 2" evidence="5">
    <location>
        <begin position="22"/>
        <end position="84"/>
    </location>
</feature>
<dbReference type="Pfam" id="PF04542">
    <property type="entry name" value="Sigma70_r2"/>
    <property type="match status" value="1"/>
</dbReference>
<dbReference type="InterPro" id="IPR014284">
    <property type="entry name" value="RNA_pol_sigma-70_dom"/>
</dbReference>
<dbReference type="InterPro" id="IPR013249">
    <property type="entry name" value="RNA_pol_sigma70_r4_t2"/>
</dbReference>
<dbReference type="KEGG" id="spap:H3Z74_06660"/>
<accession>A0A7H0LMF8</accession>
<evidence type="ECO:0000256" key="1">
    <source>
        <dbReference type="ARBA" id="ARBA00010641"/>
    </source>
</evidence>
<dbReference type="NCBIfam" id="TIGR02937">
    <property type="entry name" value="sigma70-ECF"/>
    <property type="match status" value="1"/>
</dbReference>
<organism evidence="7 8">
    <name type="scientific">Sphingomonas alpina</name>
    <dbReference type="NCBI Taxonomy" id="653931"/>
    <lineage>
        <taxon>Bacteria</taxon>
        <taxon>Pseudomonadati</taxon>
        <taxon>Pseudomonadota</taxon>
        <taxon>Alphaproteobacteria</taxon>
        <taxon>Sphingomonadales</taxon>
        <taxon>Sphingomonadaceae</taxon>
        <taxon>Sphingomonas</taxon>
    </lineage>
</organism>
<dbReference type="GO" id="GO:0016987">
    <property type="term" value="F:sigma factor activity"/>
    <property type="evidence" value="ECO:0007669"/>
    <property type="project" value="UniProtKB-KW"/>
</dbReference>
<evidence type="ECO:0000313" key="8">
    <source>
        <dbReference type="Proteomes" id="UP000516148"/>
    </source>
</evidence>
<evidence type="ECO:0000313" key="7">
    <source>
        <dbReference type="EMBL" id="QNQ10861.1"/>
    </source>
</evidence>
<dbReference type="PANTHER" id="PTHR43133">
    <property type="entry name" value="RNA POLYMERASE ECF-TYPE SIGMA FACTO"/>
    <property type="match status" value="1"/>
</dbReference>
<dbReference type="SUPFAM" id="SSF88946">
    <property type="entry name" value="Sigma2 domain of RNA polymerase sigma factors"/>
    <property type="match status" value="1"/>
</dbReference>
<keyword evidence="4" id="KW-0804">Transcription</keyword>
<comment type="similarity">
    <text evidence="1">Belongs to the sigma-70 factor family. ECF subfamily.</text>
</comment>
<dbReference type="RefSeq" id="WP_187763151.1">
    <property type="nucleotide sequence ID" value="NZ_CP061038.1"/>
</dbReference>
<evidence type="ECO:0000256" key="3">
    <source>
        <dbReference type="ARBA" id="ARBA00023082"/>
    </source>
</evidence>
<gene>
    <name evidence="7" type="ORF">H3Z74_06660</name>
</gene>
<dbReference type="Gene3D" id="1.10.10.10">
    <property type="entry name" value="Winged helix-like DNA-binding domain superfamily/Winged helix DNA-binding domain"/>
    <property type="match status" value="1"/>
</dbReference>
<feature type="domain" description="RNA polymerase sigma factor 70 region 4 type 2" evidence="6">
    <location>
        <begin position="121"/>
        <end position="171"/>
    </location>
</feature>
<evidence type="ECO:0000256" key="2">
    <source>
        <dbReference type="ARBA" id="ARBA00023015"/>
    </source>
</evidence>
<dbReference type="InterPro" id="IPR013324">
    <property type="entry name" value="RNA_pol_sigma_r3/r4-like"/>
</dbReference>
<evidence type="ECO:0000256" key="4">
    <source>
        <dbReference type="ARBA" id="ARBA00023163"/>
    </source>
</evidence>
<name>A0A7H0LMF8_9SPHN</name>